<accession>A0A3N4MGQ8</accession>
<dbReference type="Proteomes" id="UP000279089">
    <property type="component" value="Unassembled WGS sequence"/>
</dbReference>
<dbReference type="AlphaFoldDB" id="A0A3N4MGQ8"/>
<keyword evidence="1" id="KW-0732">Signal</keyword>
<proteinExistence type="predicted"/>
<feature type="chain" id="PRO_5018184066" evidence="1">
    <location>
        <begin position="22"/>
        <end position="196"/>
    </location>
</feature>
<keyword evidence="3" id="KW-1185">Reference proteome</keyword>
<sequence>MKIRIISLVLAAAFFCTAAQAQKVTVFGGKITALKGIDTFNIVFDYSKMNVGDMGREANYVKKKRADAEKRAYGSANAWEEGWYKDRTTYYEPKFITEFTKQSEKAAGSYPDARYQLIFRTKLIEPGGTLTGRTPKMDAEVWIVEAAAPTKALVKFRVEDASGNGALGDIPSGARIGEAYAKAGKELGAFILKETK</sequence>
<evidence type="ECO:0000256" key="1">
    <source>
        <dbReference type="SAM" id="SignalP"/>
    </source>
</evidence>
<name>A0A3N4MGQ8_9BACT</name>
<organism evidence="2 3">
    <name type="scientific">Chitinophaga barathri</name>
    <dbReference type="NCBI Taxonomy" id="1647451"/>
    <lineage>
        <taxon>Bacteria</taxon>
        <taxon>Pseudomonadati</taxon>
        <taxon>Bacteroidota</taxon>
        <taxon>Chitinophagia</taxon>
        <taxon>Chitinophagales</taxon>
        <taxon>Chitinophagaceae</taxon>
        <taxon>Chitinophaga</taxon>
    </lineage>
</organism>
<reference evidence="3" key="1">
    <citation type="submission" date="2018-11" db="EMBL/GenBank/DDBJ databases">
        <title>Chitinophaga lutea sp.nov., isolate from arsenic contaminated soil.</title>
        <authorList>
            <person name="Zong Y."/>
        </authorList>
    </citation>
    <scope>NUCLEOTIDE SEQUENCE [LARGE SCALE GENOMIC DNA]</scope>
    <source>
        <strain evidence="3">YLT18</strain>
    </source>
</reference>
<evidence type="ECO:0000313" key="2">
    <source>
        <dbReference type="EMBL" id="RPD42615.1"/>
    </source>
</evidence>
<dbReference type="EMBL" id="RMBX01000002">
    <property type="protein sequence ID" value="RPD42615.1"/>
    <property type="molecule type" value="Genomic_DNA"/>
</dbReference>
<protein>
    <submittedName>
        <fullName evidence="2">Uncharacterized protein</fullName>
    </submittedName>
</protein>
<comment type="caution">
    <text evidence="2">The sequence shown here is derived from an EMBL/GenBank/DDBJ whole genome shotgun (WGS) entry which is preliminary data.</text>
</comment>
<gene>
    <name evidence="2" type="ORF">EG028_05460</name>
</gene>
<evidence type="ECO:0000313" key="3">
    <source>
        <dbReference type="Proteomes" id="UP000279089"/>
    </source>
</evidence>
<dbReference type="RefSeq" id="WP_120515238.1">
    <property type="nucleotide sequence ID" value="NZ_QXZY01000003.1"/>
</dbReference>
<dbReference type="OrthoDB" id="1151160at2"/>
<feature type="signal peptide" evidence="1">
    <location>
        <begin position="1"/>
        <end position="21"/>
    </location>
</feature>